<sequence>MEDLYTKPYSKTETISTTLSASKTYDTYLNLIYGPKSESDNEEIEDSDSLTSEGDEILSGAPIDKKNARKENSEKDIGDFNNIEYLPAADTTGLLKKVW</sequence>
<gene>
    <name evidence="1" type="ORF">DHETER_LOCUS6822</name>
</gene>
<evidence type="ECO:0000313" key="2">
    <source>
        <dbReference type="Proteomes" id="UP000789702"/>
    </source>
</evidence>
<dbReference type="EMBL" id="CAJVPU010008961">
    <property type="protein sequence ID" value="CAG8589933.1"/>
    <property type="molecule type" value="Genomic_DNA"/>
</dbReference>
<accession>A0ACA9MHW7</accession>
<comment type="caution">
    <text evidence="1">The sequence shown here is derived from an EMBL/GenBank/DDBJ whole genome shotgun (WGS) entry which is preliminary data.</text>
</comment>
<dbReference type="Proteomes" id="UP000789702">
    <property type="component" value="Unassembled WGS sequence"/>
</dbReference>
<organism evidence="1 2">
    <name type="scientific">Dentiscutata heterogama</name>
    <dbReference type="NCBI Taxonomy" id="1316150"/>
    <lineage>
        <taxon>Eukaryota</taxon>
        <taxon>Fungi</taxon>
        <taxon>Fungi incertae sedis</taxon>
        <taxon>Mucoromycota</taxon>
        <taxon>Glomeromycotina</taxon>
        <taxon>Glomeromycetes</taxon>
        <taxon>Diversisporales</taxon>
        <taxon>Gigasporaceae</taxon>
        <taxon>Dentiscutata</taxon>
    </lineage>
</organism>
<proteinExistence type="predicted"/>
<protein>
    <submittedName>
        <fullName evidence="1">10019_t:CDS:1</fullName>
    </submittedName>
</protein>
<reference evidence="1" key="1">
    <citation type="submission" date="2021-06" db="EMBL/GenBank/DDBJ databases">
        <authorList>
            <person name="Kallberg Y."/>
            <person name="Tangrot J."/>
            <person name="Rosling A."/>
        </authorList>
    </citation>
    <scope>NUCLEOTIDE SEQUENCE</scope>
    <source>
        <strain evidence="1">IL203A</strain>
    </source>
</reference>
<keyword evidence="2" id="KW-1185">Reference proteome</keyword>
<evidence type="ECO:0000313" key="1">
    <source>
        <dbReference type="EMBL" id="CAG8589933.1"/>
    </source>
</evidence>
<feature type="non-terminal residue" evidence="1">
    <location>
        <position position="99"/>
    </location>
</feature>
<name>A0ACA9MHW7_9GLOM</name>